<evidence type="ECO:0008006" key="4">
    <source>
        <dbReference type="Google" id="ProtNLM"/>
    </source>
</evidence>
<evidence type="ECO:0000256" key="1">
    <source>
        <dbReference type="SAM" id="Phobius"/>
    </source>
</evidence>
<dbReference type="RefSeq" id="XP_056693484.1">
    <property type="nucleotide sequence ID" value="XM_056837506.1"/>
</dbReference>
<dbReference type="Proteomes" id="UP000813463">
    <property type="component" value="Chromosome 2"/>
</dbReference>
<feature type="transmembrane region" description="Helical" evidence="1">
    <location>
        <begin position="48"/>
        <end position="76"/>
    </location>
</feature>
<proteinExistence type="predicted"/>
<keyword evidence="1" id="KW-0812">Transmembrane</keyword>
<dbReference type="GeneID" id="130468048"/>
<keyword evidence="1" id="KW-0472">Membrane</keyword>
<keyword evidence="1" id="KW-1133">Transmembrane helix</keyword>
<protein>
    <recommendedName>
        <fullName evidence="4">PLAT domain-containing protein</fullName>
    </recommendedName>
</protein>
<name>A0ABM3RD03_SPIOL</name>
<sequence length="212" mass="24072">MVAGRVAKVTDINVIDHNHDNNNGSYAWYGDVDMNTFSCWSDFSRSVIFVNVTTTLSLFAVVVISLMLYVGIIHLLRDSIVHGKIMNNSIHESDDNSSSILQVHCVYKYGDHLHDLGGKTVLPSTRYEFQFYLDGDDLGLLGVVRCDMRWKKEEEKEVEIYEIDTTVIWNISSLWIGNGDVWSSPGETTYFNNINTYKNFVSAVLTNKLINT</sequence>
<evidence type="ECO:0000313" key="3">
    <source>
        <dbReference type="RefSeq" id="XP_056693484.1"/>
    </source>
</evidence>
<organism evidence="2 3">
    <name type="scientific">Spinacia oleracea</name>
    <name type="common">Spinach</name>
    <dbReference type="NCBI Taxonomy" id="3562"/>
    <lineage>
        <taxon>Eukaryota</taxon>
        <taxon>Viridiplantae</taxon>
        <taxon>Streptophyta</taxon>
        <taxon>Embryophyta</taxon>
        <taxon>Tracheophyta</taxon>
        <taxon>Spermatophyta</taxon>
        <taxon>Magnoliopsida</taxon>
        <taxon>eudicotyledons</taxon>
        <taxon>Gunneridae</taxon>
        <taxon>Pentapetalae</taxon>
        <taxon>Caryophyllales</taxon>
        <taxon>Chenopodiaceae</taxon>
        <taxon>Chenopodioideae</taxon>
        <taxon>Anserineae</taxon>
        <taxon>Spinacia</taxon>
    </lineage>
</organism>
<reference evidence="3" key="2">
    <citation type="submission" date="2025-08" db="UniProtKB">
        <authorList>
            <consortium name="RefSeq"/>
        </authorList>
    </citation>
    <scope>IDENTIFICATION</scope>
    <source>
        <tissue evidence="3">Leaf</tissue>
    </source>
</reference>
<evidence type="ECO:0000313" key="2">
    <source>
        <dbReference type="Proteomes" id="UP000813463"/>
    </source>
</evidence>
<gene>
    <name evidence="3" type="primary">LOC130468048</name>
</gene>
<accession>A0ABM3RD03</accession>
<keyword evidence="2" id="KW-1185">Reference proteome</keyword>
<reference evidence="2" key="1">
    <citation type="journal article" date="2021" name="Nat. Commun.">
        <title>Genomic analyses provide insights into spinach domestication and the genetic basis of agronomic traits.</title>
        <authorList>
            <person name="Cai X."/>
            <person name="Sun X."/>
            <person name="Xu C."/>
            <person name="Sun H."/>
            <person name="Wang X."/>
            <person name="Ge C."/>
            <person name="Zhang Z."/>
            <person name="Wang Q."/>
            <person name="Fei Z."/>
            <person name="Jiao C."/>
            <person name="Wang Q."/>
        </authorList>
    </citation>
    <scope>NUCLEOTIDE SEQUENCE [LARGE SCALE GENOMIC DNA]</scope>
    <source>
        <strain evidence="2">cv. Varoflay</strain>
    </source>
</reference>